<dbReference type="PANTHER" id="PTHR23301">
    <property type="entry name" value="CHITIN BINDING PERITROPHIN-A"/>
    <property type="match status" value="1"/>
</dbReference>
<evidence type="ECO:0000256" key="2">
    <source>
        <dbReference type="ARBA" id="ARBA00022729"/>
    </source>
</evidence>
<keyword evidence="8" id="KW-1185">Reference proteome</keyword>
<gene>
    <name evidence="9" type="primary">LOC115874394</name>
</gene>
<reference evidence="9" key="1">
    <citation type="submission" date="2025-08" db="UniProtKB">
        <authorList>
            <consortium name="RefSeq"/>
        </authorList>
    </citation>
    <scope>IDENTIFICATION</scope>
    <source>
        <tissue evidence="9">Gonads</tissue>
    </source>
</reference>
<evidence type="ECO:0000259" key="7">
    <source>
        <dbReference type="PROSITE" id="PS50940"/>
    </source>
</evidence>
<dbReference type="Gene3D" id="2.170.140.10">
    <property type="entry name" value="Chitin binding domain"/>
    <property type="match status" value="5"/>
</dbReference>
<evidence type="ECO:0000256" key="6">
    <source>
        <dbReference type="SAM" id="SignalP"/>
    </source>
</evidence>
<dbReference type="GO" id="GO:0008061">
    <property type="term" value="F:chitin binding"/>
    <property type="evidence" value="ECO:0007669"/>
    <property type="project" value="UniProtKB-KW"/>
</dbReference>
<dbReference type="InParanoid" id="A0A6J2X2I3"/>
<evidence type="ECO:0000256" key="3">
    <source>
        <dbReference type="ARBA" id="ARBA00022737"/>
    </source>
</evidence>
<evidence type="ECO:0000313" key="9">
    <source>
        <dbReference type="RefSeq" id="XP_030745408.1"/>
    </source>
</evidence>
<dbReference type="PROSITE" id="PS50940">
    <property type="entry name" value="CHIT_BIND_II"/>
    <property type="match status" value="6"/>
</dbReference>
<dbReference type="RefSeq" id="XP_030745408.1">
    <property type="nucleotide sequence ID" value="XM_030889548.1"/>
</dbReference>
<sequence>MFYQKGALFLYPLFVVIFCDIVQSRIISDKNLPQLDLNTKCLKPRGQFQGTSCQSYVSCWDGVVIEQNCPEGLLFNPIKLYCDYPYNVQCQATLSSNIPETPTWTNDYINNPLQQNILNEVTGNSGPMVESGNIVNQGVSSLSRFCLKDTGLFPGSSCQKYVNCWNGNVVEQDCPGNLLFNPVTLNCDHPFNVKCDLISNNATENLNNNIIQQVEENKPIDNVSQTISNPINQNLANLRRFCLKETGLYPGSSCNKFVNCWNGNAIEQECPTGLYFSKSGFCDYPENVNCGPENNNKEFKNSLCPEEHGIYRNDTFCDKYYVCAFGRVATQYQCPEGFSFSQNLGVCDYSYRVDCGNTSTSEASESDTIADTYFQTQIQEKEKHPKCTKILNGLVRDEENCSIYYLCDSEKVVATYECPAGTLYSNELGTCDYAYRVNCNKGNINKIEPYKPQLSSELMSQVQNCVPGATIPLNFDCSKACRCRKNGAEIIECPAGLFYDSKSNKCLSSALAKC</sequence>
<organism evidence="8 9">
    <name type="scientific">Sitophilus oryzae</name>
    <name type="common">Rice weevil</name>
    <name type="synonym">Curculio oryzae</name>
    <dbReference type="NCBI Taxonomy" id="7048"/>
    <lineage>
        <taxon>Eukaryota</taxon>
        <taxon>Metazoa</taxon>
        <taxon>Ecdysozoa</taxon>
        <taxon>Arthropoda</taxon>
        <taxon>Hexapoda</taxon>
        <taxon>Insecta</taxon>
        <taxon>Pterygota</taxon>
        <taxon>Neoptera</taxon>
        <taxon>Endopterygota</taxon>
        <taxon>Coleoptera</taxon>
        <taxon>Polyphaga</taxon>
        <taxon>Cucujiformia</taxon>
        <taxon>Curculionidae</taxon>
        <taxon>Dryophthorinae</taxon>
        <taxon>Sitophilus</taxon>
    </lineage>
</organism>
<feature type="domain" description="Chitin-binding type-2" evidence="7">
    <location>
        <begin position="462"/>
        <end position="514"/>
    </location>
</feature>
<protein>
    <submittedName>
        <fullName evidence="9">Probable chitinase 10</fullName>
    </submittedName>
</protein>
<dbReference type="GeneID" id="115874394"/>
<evidence type="ECO:0000256" key="1">
    <source>
        <dbReference type="ARBA" id="ARBA00022669"/>
    </source>
</evidence>
<feature type="domain" description="Chitin-binding type-2" evidence="7">
    <location>
        <begin position="301"/>
        <end position="357"/>
    </location>
</feature>
<dbReference type="KEGG" id="soy:115874394"/>
<dbReference type="InterPro" id="IPR002557">
    <property type="entry name" value="Chitin-bd_dom"/>
</dbReference>
<dbReference type="GO" id="GO:0005576">
    <property type="term" value="C:extracellular region"/>
    <property type="evidence" value="ECO:0007669"/>
    <property type="project" value="InterPro"/>
</dbReference>
<dbReference type="InterPro" id="IPR036508">
    <property type="entry name" value="Chitin-bd_dom_sf"/>
</dbReference>
<dbReference type="PANTHER" id="PTHR23301:SF98">
    <property type="entry name" value="CHITIN-BINDING TYPE-2 DOMAIN-CONTAINING PROTEIN-RELATED"/>
    <property type="match status" value="1"/>
</dbReference>
<feature type="signal peptide" evidence="6">
    <location>
        <begin position="1"/>
        <end position="24"/>
    </location>
</feature>
<accession>A0A6J2X2I3</accession>
<keyword evidence="2 6" id="KW-0732">Signal</keyword>
<dbReference type="Proteomes" id="UP000504635">
    <property type="component" value="Unplaced"/>
</dbReference>
<keyword evidence="1" id="KW-0147">Chitin-binding</keyword>
<evidence type="ECO:0000313" key="8">
    <source>
        <dbReference type="Proteomes" id="UP000504635"/>
    </source>
</evidence>
<evidence type="ECO:0000256" key="5">
    <source>
        <dbReference type="ARBA" id="ARBA00023180"/>
    </source>
</evidence>
<feature type="domain" description="Chitin-binding type-2" evidence="7">
    <location>
        <begin position="384"/>
        <end position="441"/>
    </location>
</feature>
<feature type="domain" description="Chitin-binding type-2" evidence="7">
    <location>
        <begin position="38"/>
        <end position="92"/>
    </location>
</feature>
<dbReference type="InterPro" id="IPR051940">
    <property type="entry name" value="Chitin_bind-dev_reg"/>
</dbReference>
<keyword evidence="5" id="KW-0325">Glycoprotein</keyword>
<proteinExistence type="predicted"/>
<dbReference type="AlphaFoldDB" id="A0A6J2X2I3"/>
<feature type="domain" description="Chitin-binding type-2" evidence="7">
    <location>
        <begin position="239"/>
        <end position="292"/>
    </location>
</feature>
<dbReference type="OrthoDB" id="9987187at2759"/>
<name>A0A6J2X2I3_SITOR</name>
<feature type="domain" description="Chitin-binding type-2" evidence="7">
    <location>
        <begin position="143"/>
        <end position="197"/>
    </location>
</feature>
<keyword evidence="3" id="KW-0677">Repeat</keyword>
<feature type="chain" id="PRO_5027030503" evidence="6">
    <location>
        <begin position="25"/>
        <end position="514"/>
    </location>
</feature>
<evidence type="ECO:0000256" key="4">
    <source>
        <dbReference type="ARBA" id="ARBA00023157"/>
    </source>
</evidence>
<dbReference type="SMART" id="SM00494">
    <property type="entry name" value="ChtBD2"/>
    <property type="match status" value="6"/>
</dbReference>
<dbReference type="Pfam" id="PF01607">
    <property type="entry name" value="CBM_14"/>
    <property type="match status" value="6"/>
</dbReference>
<keyword evidence="4" id="KW-1015">Disulfide bond</keyword>
<dbReference type="SUPFAM" id="SSF57625">
    <property type="entry name" value="Invertebrate chitin-binding proteins"/>
    <property type="match status" value="6"/>
</dbReference>